<dbReference type="AlphaFoldDB" id="A0AA37TPJ7"/>
<evidence type="ECO:0000313" key="1">
    <source>
        <dbReference type="EMBL" id="GLS83220.1"/>
    </source>
</evidence>
<evidence type="ECO:0000313" key="2">
    <source>
        <dbReference type="Proteomes" id="UP001157439"/>
    </source>
</evidence>
<accession>A0AA37TPJ7</accession>
<comment type="caution">
    <text evidence="1">The sequence shown here is derived from an EMBL/GenBank/DDBJ whole genome shotgun (WGS) entry which is preliminary data.</text>
</comment>
<reference evidence="1 2" key="1">
    <citation type="journal article" date="2014" name="Int. J. Syst. Evol. Microbiol.">
        <title>Complete genome sequence of Corynebacterium casei LMG S-19264T (=DSM 44701T), isolated from a smear-ripened cheese.</title>
        <authorList>
            <consortium name="US DOE Joint Genome Institute (JGI-PGF)"/>
            <person name="Walter F."/>
            <person name="Albersmeier A."/>
            <person name="Kalinowski J."/>
            <person name="Ruckert C."/>
        </authorList>
    </citation>
    <scope>NUCLEOTIDE SEQUENCE [LARGE SCALE GENOMIC DNA]</scope>
    <source>
        <strain evidence="1 2">NBRC 112785</strain>
    </source>
</reference>
<keyword evidence="2" id="KW-1185">Reference proteome</keyword>
<name>A0AA37TPJ7_9GAMM</name>
<organism evidence="1 2">
    <name type="scientific">Paraferrimonas haliotis</name>
    <dbReference type="NCBI Taxonomy" id="2013866"/>
    <lineage>
        <taxon>Bacteria</taxon>
        <taxon>Pseudomonadati</taxon>
        <taxon>Pseudomonadota</taxon>
        <taxon>Gammaproteobacteria</taxon>
        <taxon>Alteromonadales</taxon>
        <taxon>Ferrimonadaceae</taxon>
        <taxon>Paraferrimonas</taxon>
    </lineage>
</organism>
<dbReference type="Proteomes" id="UP001157439">
    <property type="component" value="Unassembled WGS sequence"/>
</dbReference>
<proteinExistence type="predicted"/>
<sequence>MTKKKRTLAQKLLDGLTPPLELKLLGETFKCRRLPVQHLIDFERLAKRPEPDTEAIMRKSCELILLALVDEDGSLSELSVDSLMSMAPADAIGDAVQVVLGNNMDAADAAGKS</sequence>
<gene>
    <name evidence="1" type="ORF">GCM10007894_11970</name>
</gene>
<dbReference type="RefSeq" id="WP_095497220.1">
    <property type="nucleotide sequence ID" value="NZ_BSPO01000002.1"/>
</dbReference>
<protein>
    <submittedName>
        <fullName evidence="1">Uncharacterized protein</fullName>
    </submittedName>
</protein>
<dbReference type="EMBL" id="BSPO01000002">
    <property type="protein sequence ID" value="GLS83220.1"/>
    <property type="molecule type" value="Genomic_DNA"/>
</dbReference>